<feature type="domain" description="Protein kinase" evidence="10">
    <location>
        <begin position="1"/>
        <end position="232"/>
    </location>
</feature>
<comment type="catalytic activity">
    <reaction evidence="8">
        <text>L-threonyl-[protein] + ATP = O-phospho-L-threonyl-[protein] + ADP + H(+)</text>
        <dbReference type="Rhea" id="RHEA:46608"/>
        <dbReference type="Rhea" id="RHEA-COMP:11060"/>
        <dbReference type="Rhea" id="RHEA-COMP:11605"/>
        <dbReference type="ChEBI" id="CHEBI:15378"/>
        <dbReference type="ChEBI" id="CHEBI:30013"/>
        <dbReference type="ChEBI" id="CHEBI:30616"/>
        <dbReference type="ChEBI" id="CHEBI:61977"/>
        <dbReference type="ChEBI" id="CHEBI:456216"/>
        <dbReference type="EC" id="2.7.11.1"/>
    </reaction>
</comment>
<dbReference type="Gene3D" id="1.10.510.10">
    <property type="entry name" value="Transferase(Phosphotransferase) domain 1"/>
    <property type="match status" value="1"/>
</dbReference>
<organism evidence="11 12">
    <name type="scientific">Tunisvirus fontaine2</name>
    <dbReference type="NCBI Taxonomy" id="1421067"/>
    <lineage>
        <taxon>Viruses</taxon>
        <taxon>Varidnaviria</taxon>
        <taxon>Bamfordvirae</taxon>
        <taxon>Nucleocytoviricota</taxon>
        <taxon>Megaviricetes</taxon>
        <taxon>Pimascovirales</taxon>
        <taxon>Pimascovirales incertae sedis</taxon>
        <taxon>Marseilleviridae</taxon>
        <taxon>Losannavirus</taxon>
        <taxon>Losannavirus tunisense</taxon>
    </lineage>
</organism>
<dbReference type="PANTHER" id="PTHR22984">
    <property type="entry name" value="SERINE/THREONINE-PROTEIN KINASE PIM"/>
    <property type="match status" value="1"/>
</dbReference>
<dbReference type="SUPFAM" id="SSF56112">
    <property type="entry name" value="Protein kinase-like (PK-like)"/>
    <property type="match status" value="1"/>
</dbReference>
<keyword evidence="6 11" id="KW-0418">Kinase</keyword>
<keyword evidence="4" id="KW-0808">Transferase</keyword>
<evidence type="ECO:0000256" key="5">
    <source>
        <dbReference type="ARBA" id="ARBA00022741"/>
    </source>
</evidence>
<evidence type="ECO:0000259" key="10">
    <source>
        <dbReference type="PROSITE" id="PS50011"/>
    </source>
</evidence>
<evidence type="ECO:0000256" key="6">
    <source>
        <dbReference type="ARBA" id="ARBA00022777"/>
    </source>
</evidence>
<evidence type="ECO:0000313" key="11">
    <source>
        <dbReference type="EMBL" id="AHC54760.1"/>
    </source>
</evidence>
<accession>V9SDH2</accession>
<protein>
    <recommendedName>
        <fullName evidence="2">non-specific serine/threonine protein kinase</fullName>
        <ecNumber evidence="2">2.7.11.1</ecNumber>
    </recommendedName>
</protein>
<proteinExistence type="predicted"/>
<evidence type="ECO:0000256" key="7">
    <source>
        <dbReference type="ARBA" id="ARBA00022840"/>
    </source>
</evidence>
<dbReference type="InterPro" id="IPR051138">
    <property type="entry name" value="PIM_Ser/Thr_kinase"/>
</dbReference>
<sequence length="232" mass="27160">MGAGGVVSLLKKGDEVFVYKRPHGTFEPSQLIEYQVQLALWKRYGDGFVKPLFSEMKDNRLCFAMEWFQGKHFEMENVKDVEKVAKTLCRCFQAMEEEGVYNQDIGPHNILWNKQTDDIKIIDFGMVVRYQNETEKKRFDIGPSFPPIEYEDLESMFVTREEASKVQVWMLGDLLLQILTANDEVERVKWCDGREAFEQSVQKLCEGSERFIERAILASLQREPRDRKILLE</sequence>
<gene>
    <name evidence="11" type="ORF">TNS_ORF42</name>
</gene>
<evidence type="ECO:0000256" key="3">
    <source>
        <dbReference type="ARBA" id="ARBA00022527"/>
    </source>
</evidence>
<evidence type="ECO:0000256" key="1">
    <source>
        <dbReference type="ARBA" id="ARBA00004340"/>
    </source>
</evidence>
<dbReference type="GO" id="GO:0005524">
    <property type="term" value="F:ATP binding"/>
    <property type="evidence" value="ECO:0007669"/>
    <property type="project" value="UniProtKB-KW"/>
</dbReference>
<reference evidence="11 12" key="1">
    <citation type="journal article" date="2014" name="Arch. Virol.">
        <title>Complete genome sequence of Tunisvirus, a new member of the proposed family Marseilleviridae.</title>
        <authorList>
            <person name="Aherfi S."/>
            <person name="Boughalmi M."/>
            <person name="Pagnier I."/>
            <person name="Fournous G."/>
            <person name="La Scola B."/>
            <person name="Raoult D."/>
            <person name="Colson P."/>
        </authorList>
    </citation>
    <scope>NUCLEOTIDE SEQUENCE [LARGE SCALE GENOMIC DNA]</scope>
    <source>
        <strain evidence="11 12">U484</strain>
    </source>
</reference>
<evidence type="ECO:0000256" key="9">
    <source>
        <dbReference type="ARBA" id="ARBA00048679"/>
    </source>
</evidence>
<keyword evidence="3 11" id="KW-0723">Serine/threonine-protein kinase</keyword>
<dbReference type="EMBL" id="KF483846">
    <property type="protein sequence ID" value="AHC54760.1"/>
    <property type="molecule type" value="Genomic_DNA"/>
</dbReference>
<dbReference type="GO" id="GO:0004674">
    <property type="term" value="F:protein serine/threonine kinase activity"/>
    <property type="evidence" value="ECO:0007669"/>
    <property type="project" value="UniProtKB-KW"/>
</dbReference>
<dbReference type="PROSITE" id="PS50011">
    <property type="entry name" value="PROTEIN_KINASE_DOM"/>
    <property type="match status" value="1"/>
</dbReference>
<evidence type="ECO:0000256" key="8">
    <source>
        <dbReference type="ARBA" id="ARBA00047899"/>
    </source>
</evidence>
<evidence type="ECO:0000256" key="4">
    <source>
        <dbReference type="ARBA" id="ARBA00022679"/>
    </source>
</evidence>
<keyword evidence="5" id="KW-0547">Nucleotide-binding</keyword>
<dbReference type="InterPro" id="IPR000719">
    <property type="entry name" value="Prot_kinase_dom"/>
</dbReference>
<dbReference type="InterPro" id="IPR011009">
    <property type="entry name" value="Kinase-like_dom_sf"/>
</dbReference>
<comment type="subcellular location">
    <subcellularLocation>
        <location evidence="1">Host cell</location>
    </subcellularLocation>
</comment>
<dbReference type="GO" id="GO:0043657">
    <property type="term" value="C:host cell"/>
    <property type="evidence" value="ECO:0007669"/>
    <property type="project" value="UniProtKB-SubCell"/>
</dbReference>
<dbReference type="Proteomes" id="UP000232615">
    <property type="component" value="Segment"/>
</dbReference>
<dbReference type="Pfam" id="PF00069">
    <property type="entry name" value="Pkinase"/>
    <property type="match status" value="1"/>
</dbReference>
<dbReference type="PANTHER" id="PTHR22984:SF25">
    <property type="entry name" value="PROTEIN KINASE DOMAIN-CONTAINING PROTEIN"/>
    <property type="match status" value="1"/>
</dbReference>
<comment type="catalytic activity">
    <reaction evidence="9">
        <text>L-seryl-[protein] + ATP = O-phospho-L-seryl-[protein] + ADP + H(+)</text>
        <dbReference type="Rhea" id="RHEA:17989"/>
        <dbReference type="Rhea" id="RHEA-COMP:9863"/>
        <dbReference type="Rhea" id="RHEA-COMP:11604"/>
        <dbReference type="ChEBI" id="CHEBI:15378"/>
        <dbReference type="ChEBI" id="CHEBI:29999"/>
        <dbReference type="ChEBI" id="CHEBI:30616"/>
        <dbReference type="ChEBI" id="CHEBI:83421"/>
        <dbReference type="ChEBI" id="CHEBI:456216"/>
        <dbReference type="EC" id="2.7.11.1"/>
    </reaction>
</comment>
<keyword evidence="7" id="KW-0067">ATP-binding</keyword>
<name>V9SDH2_9VIRU</name>
<evidence type="ECO:0000313" key="12">
    <source>
        <dbReference type="Proteomes" id="UP000232615"/>
    </source>
</evidence>
<keyword evidence="12" id="KW-1185">Reference proteome</keyword>
<dbReference type="EC" id="2.7.11.1" evidence="2"/>
<evidence type="ECO:0000256" key="2">
    <source>
        <dbReference type="ARBA" id="ARBA00012513"/>
    </source>
</evidence>